<sequence length="466" mass="51804">KFDSKFKEQLLSSVMDNKTKDSLIYIFGRNNKYMDATVHAQFFTPFRQRSHHAAKPGDEGGIPPRPLLLSSKYSRLDHSNESCNHDNTATNVSPAKVDTFTTFVPRKFYFLCEFTNSCIDWIYSLISLTKDMRHYLSDALQRSESLNNGQTNLAKIVPVSASQSMVISCDNSKSFLFKNITPYVQQATTASETSSELIQPPIPPLSHSINSSLAASQALPLPHCSFSIPTMNTTTDILPHNSYCDRTSNDSFSKNQHSLLVKEVFQEGHCCKNAPHRLRLKTTDEPSPALRSTYGRSGWNVGSKQVSRFYTRPAPSLPLLPLRQAYGRSISRRLILNSFPESHCCETESFGESTCNILNRFRSGNEGNEQAHNSRYVGDMLSGATSSIIETTHSGANITYTAAGTAPPPKTGDPDQVVICSSTTSGRTLTYPYPSKSTYTNAECDTDLVRTSLREGIYKPSVHRFL</sequence>
<keyword evidence="2" id="KW-1185">Reference proteome</keyword>
<evidence type="ECO:0000313" key="2">
    <source>
        <dbReference type="Proteomes" id="UP000271087"/>
    </source>
</evidence>
<dbReference type="EMBL" id="UYRW01000571">
    <property type="protein sequence ID" value="VDK68132.1"/>
    <property type="molecule type" value="Genomic_DNA"/>
</dbReference>
<organism evidence="1 2">
    <name type="scientific">Onchocerca ochengi</name>
    <name type="common">Filarial nematode worm</name>
    <dbReference type="NCBI Taxonomy" id="42157"/>
    <lineage>
        <taxon>Eukaryota</taxon>
        <taxon>Metazoa</taxon>
        <taxon>Ecdysozoa</taxon>
        <taxon>Nematoda</taxon>
        <taxon>Chromadorea</taxon>
        <taxon>Rhabditida</taxon>
        <taxon>Spirurina</taxon>
        <taxon>Spiruromorpha</taxon>
        <taxon>Filarioidea</taxon>
        <taxon>Onchocercidae</taxon>
        <taxon>Onchocerca</taxon>
    </lineage>
</organism>
<evidence type="ECO:0000313" key="1">
    <source>
        <dbReference type="EMBL" id="VDK68132.1"/>
    </source>
</evidence>
<reference evidence="1 2" key="1">
    <citation type="submission" date="2018-08" db="EMBL/GenBank/DDBJ databases">
        <authorList>
            <person name="Laetsch R D."/>
            <person name="Stevens L."/>
            <person name="Kumar S."/>
            <person name="Blaxter L. M."/>
        </authorList>
    </citation>
    <scope>NUCLEOTIDE SEQUENCE [LARGE SCALE GENOMIC DNA]</scope>
</reference>
<dbReference type="OrthoDB" id="5837917at2759"/>
<feature type="non-terminal residue" evidence="1">
    <location>
        <position position="1"/>
    </location>
</feature>
<proteinExistence type="predicted"/>
<protein>
    <submittedName>
        <fullName evidence="1">Uncharacterized protein</fullName>
    </submittedName>
</protein>
<name>A0A3P6RXF8_ONCOC</name>
<gene>
    <name evidence="1" type="ORF">NOO_LOCUS3140</name>
</gene>
<accession>A0A3P6RXF8</accession>
<dbReference type="AlphaFoldDB" id="A0A3P6RXF8"/>
<dbReference type="Proteomes" id="UP000271087">
    <property type="component" value="Unassembled WGS sequence"/>
</dbReference>